<proteinExistence type="predicted"/>
<feature type="transmembrane region" description="Helical" evidence="1">
    <location>
        <begin position="6"/>
        <end position="30"/>
    </location>
</feature>
<feature type="transmembrane region" description="Helical" evidence="1">
    <location>
        <begin position="126"/>
        <end position="146"/>
    </location>
</feature>
<reference evidence="3 4" key="1">
    <citation type="submission" date="2019-11" db="EMBL/GenBank/DDBJ databases">
        <title>Type strains purchased from KCTC, JCM and DSMZ.</title>
        <authorList>
            <person name="Lu H."/>
        </authorList>
    </citation>
    <scope>NUCLEOTIDE SEQUENCE [LARGE SCALE GENOMIC DNA]</scope>
    <source>
        <strain evidence="3 4">DSM 103461</strain>
    </source>
</reference>
<feature type="transmembrane region" description="Helical" evidence="1">
    <location>
        <begin position="99"/>
        <end position="120"/>
    </location>
</feature>
<accession>A0ABW9SPJ1</accession>
<keyword evidence="4" id="KW-1185">Reference proteome</keyword>
<protein>
    <submittedName>
        <fullName evidence="3">Phosphatase PAP2 family protein</fullName>
    </submittedName>
</protein>
<feature type="domain" description="Phosphatidic acid phosphatase type 2/haloperoxidase" evidence="2">
    <location>
        <begin position="17"/>
        <end position="144"/>
    </location>
</feature>
<gene>
    <name evidence="3" type="ORF">GM655_14150</name>
</gene>
<keyword evidence="1" id="KW-1133">Transmembrane helix</keyword>
<dbReference type="EMBL" id="WNKW01000003">
    <property type="protein sequence ID" value="MTW33952.1"/>
    <property type="molecule type" value="Genomic_DNA"/>
</dbReference>
<evidence type="ECO:0000313" key="3">
    <source>
        <dbReference type="EMBL" id="MTW33952.1"/>
    </source>
</evidence>
<dbReference type="SUPFAM" id="SSF48317">
    <property type="entry name" value="Acid phosphatase/Vanadium-dependent haloperoxidase"/>
    <property type="match status" value="1"/>
</dbReference>
<evidence type="ECO:0000256" key="1">
    <source>
        <dbReference type="SAM" id="Phobius"/>
    </source>
</evidence>
<dbReference type="InterPro" id="IPR000326">
    <property type="entry name" value="PAP2/HPO"/>
</dbReference>
<keyword evidence="1" id="KW-0812">Transmembrane</keyword>
<dbReference type="RefSeq" id="WP_155435283.1">
    <property type="nucleotide sequence ID" value="NZ_JBHLXK010000005.1"/>
</dbReference>
<keyword evidence="1" id="KW-0472">Membrane</keyword>
<dbReference type="Proteomes" id="UP000735592">
    <property type="component" value="Unassembled WGS sequence"/>
</dbReference>
<dbReference type="CDD" id="cd01610">
    <property type="entry name" value="PAP2_like"/>
    <property type="match status" value="1"/>
</dbReference>
<dbReference type="SMART" id="SM00014">
    <property type="entry name" value="acidPPc"/>
    <property type="match status" value="1"/>
</dbReference>
<dbReference type="Gene3D" id="1.20.144.10">
    <property type="entry name" value="Phosphatidic acid phosphatase type 2/haloperoxidase"/>
    <property type="match status" value="1"/>
</dbReference>
<feature type="transmembrane region" description="Helical" evidence="1">
    <location>
        <begin position="37"/>
        <end position="58"/>
    </location>
</feature>
<dbReference type="InterPro" id="IPR036938">
    <property type="entry name" value="PAP2/HPO_sf"/>
</dbReference>
<name>A0ABW9SPJ1_9BURK</name>
<organism evidence="3 4">
    <name type="scientific">Pseudoduganella danionis</name>
    <dbReference type="NCBI Taxonomy" id="1890295"/>
    <lineage>
        <taxon>Bacteria</taxon>
        <taxon>Pseudomonadati</taxon>
        <taxon>Pseudomonadota</taxon>
        <taxon>Betaproteobacteria</taxon>
        <taxon>Burkholderiales</taxon>
        <taxon>Oxalobacteraceae</taxon>
        <taxon>Telluria group</taxon>
        <taxon>Pseudoduganella</taxon>
    </lineage>
</organism>
<dbReference type="Pfam" id="PF01569">
    <property type="entry name" value="PAP2"/>
    <property type="match status" value="1"/>
</dbReference>
<evidence type="ECO:0000259" key="2">
    <source>
        <dbReference type="SMART" id="SM00014"/>
    </source>
</evidence>
<sequence length="217" mass="23400">MMMWWHGLSMVGSLAVTGPIGVAIAIWLVAGRSWHLTAAWCALFGAGMALVVATKVAFMGWGVGVEAVEFAGFSGHAMRAAAVFPVAFFLLVRTRALPWRVAATAAGVALAVLIAVSRVYVEAHSVSESVTGCILGLLVAVSFIWYASVQQHMAMSRWLLLMCLPIVLIAPRVEPVPAEQWIAQLAMHLSGRDQTYTRSIWHKPKSLRHSSSAGFSQ</sequence>
<feature type="transmembrane region" description="Helical" evidence="1">
    <location>
        <begin position="70"/>
        <end position="92"/>
    </location>
</feature>
<evidence type="ECO:0000313" key="4">
    <source>
        <dbReference type="Proteomes" id="UP000735592"/>
    </source>
</evidence>
<comment type="caution">
    <text evidence="3">The sequence shown here is derived from an EMBL/GenBank/DDBJ whole genome shotgun (WGS) entry which is preliminary data.</text>
</comment>